<dbReference type="AlphaFoldDB" id="A0A8D8ZSN2"/>
<feature type="chain" id="PRO_5034513687" description="Secreted protein" evidence="1">
    <location>
        <begin position="24"/>
        <end position="99"/>
    </location>
</feature>
<keyword evidence="1" id="KW-0732">Signal</keyword>
<evidence type="ECO:0000256" key="1">
    <source>
        <dbReference type="SAM" id="SignalP"/>
    </source>
</evidence>
<protein>
    <recommendedName>
        <fullName evidence="3">Secreted protein</fullName>
    </recommendedName>
</protein>
<evidence type="ECO:0000313" key="2">
    <source>
        <dbReference type="EMBL" id="CAG6753184.1"/>
    </source>
</evidence>
<proteinExistence type="predicted"/>
<name>A0A8D8ZSN2_9HEMI</name>
<organism evidence="2">
    <name type="scientific">Cacopsylla melanoneura</name>
    <dbReference type="NCBI Taxonomy" id="428564"/>
    <lineage>
        <taxon>Eukaryota</taxon>
        <taxon>Metazoa</taxon>
        <taxon>Ecdysozoa</taxon>
        <taxon>Arthropoda</taxon>
        <taxon>Hexapoda</taxon>
        <taxon>Insecta</taxon>
        <taxon>Pterygota</taxon>
        <taxon>Neoptera</taxon>
        <taxon>Paraneoptera</taxon>
        <taxon>Hemiptera</taxon>
        <taxon>Sternorrhyncha</taxon>
        <taxon>Psylloidea</taxon>
        <taxon>Psyllidae</taxon>
        <taxon>Psyllinae</taxon>
        <taxon>Cacopsylla</taxon>
    </lineage>
</organism>
<dbReference type="EMBL" id="HBUF01535578">
    <property type="protein sequence ID" value="CAG6753184.1"/>
    <property type="molecule type" value="Transcribed_RNA"/>
</dbReference>
<sequence>MLQRSSFLLSLSVSLSLLVVCFPSFPPPLPSFLIDVSLINSSYIFLAIRYSSALPSRSFLSSSALLLARQRCQGTFTRHSQYRVGINHHFSSLYTRFFL</sequence>
<feature type="signal peptide" evidence="1">
    <location>
        <begin position="1"/>
        <end position="23"/>
    </location>
</feature>
<evidence type="ECO:0008006" key="3">
    <source>
        <dbReference type="Google" id="ProtNLM"/>
    </source>
</evidence>
<reference evidence="2" key="1">
    <citation type="submission" date="2021-05" db="EMBL/GenBank/DDBJ databases">
        <authorList>
            <person name="Alioto T."/>
            <person name="Alioto T."/>
            <person name="Gomez Garrido J."/>
        </authorList>
    </citation>
    <scope>NUCLEOTIDE SEQUENCE</scope>
</reference>
<accession>A0A8D8ZSN2</accession>